<dbReference type="InterPro" id="IPR036890">
    <property type="entry name" value="HATPase_C_sf"/>
</dbReference>
<evidence type="ECO:0000256" key="1">
    <source>
        <dbReference type="ARBA" id="ARBA00022553"/>
    </source>
</evidence>
<gene>
    <name evidence="3" type="ordered locus">AF_1467</name>
</gene>
<dbReference type="EMBL" id="AE000782">
    <property type="protein sequence ID" value="AAB89779.1"/>
    <property type="molecule type" value="Genomic_DNA"/>
</dbReference>
<evidence type="ECO:0000259" key="2">
    <source>
        <dbReference type="PROSITE" id="PS50109"/>
    </source>
</evidence>
<dbReference type="DNASU" id="1484693"/>
<dbReference type="PaxDb" id="224325-AF_1467"/>
<dbReference type="AlphaFoldDB" id="O28805"/>
<dbReference type="PANTHER" id="PTHR43547:SF2">
    <property type="entry name" value="HYBRID SIGNAL TRANSDUCTION HISTIDINE KINASE C"/>
    <property type="match status" value="1"/>
</dbReference>
<dbReference type="PIR" id="B69433">
    <property type="entry name" value="B69433"/>
</dbReference>
<keyword evidence="3" id="KW-0808">Transferase</keyword>
<keyword evidence="1" id="KW-0597">Phosphoprotein</keyword>
<dbReference type="SUPFAM" id="SSF55874">
    <property type="entry name" value="ATPase domain of HSP90 chaperone/DNA topoisomerase II/histidine kinase"/>
    <property type="match status" value="1"/>
</dbReference>
<name>O28805_ARCFU</name>
<dbReference type="PRINTS" id="PR00344">
    <property type="entry name" value="BCTRLSENSOR"/>
</dbReference>
<evidence type="ECO:0000313" key="4">
    <source>
        <dbReference type="Proteomes" id="UP000002199"/>
    </source>
</evidence>
<dbReference type="Pfam" id="PF02518">
    <property type="entry name" value="HATPase_c"/>
    <property type="match status" value="1"/>
</dbReference>
<dbReference type="PANTHER" id="PTHR43547">
    <property type="entry name" value="TWO-COMPONENT HISTIDINE KINASE"/>
    <property type="match status" value="1"/>
</dbReference>
<evidence type="ECO:0000313" key="3">
    <source>
        <dbReference type="EMBL" id="AAB89779.1"/>
    </source>
</evidence>
<accession>O28805</accession>
<feature type="domain" description="Histidine kinase" evidence="2">
    <location>
        <begin position="26"/>
        <end position="219"/>
    </location>
</feature>
<keyword evidence="3" id="KW-0418">Kinase</keyword>
<dbReference type="eggNOG" id="arCOG06408">
    <property type="taxonomic scope" value="Archaea"/>
</dbReference>
<dbReference type="KEGG" id="afu:AF_1467"/>
<dbReference type="InterPro" id="IPR004358">
    <property type="entry name" value="Sig_transdc_His_kin-like_C"/>
</dbReference>
<dbReference type="Gene3D" id="3.30.565.10">
    <property type="entry name" value="Histidine kinase-like ATPase, C-terminal domain"/>
    <property type="match status" value="1"/>
</dbReference>
<dbReference type="SMR" id="O28805"/>
<dbReference type="GO" id="GO:0000155">
    <property type="term" value="F:phosphorelay sensor kinase activity"/>
    <property type="evidence" value="ECO:0007669"/>
    <property type="project" value="TreeGrafter"/>
</dbReference>
<dbReference type="EnsemblBacteria" id="AAB89779">
    <property type="protein sequence ID" value="AAB89779"/>
    <property type="gene ID" value="AF_1467"/>
</dbReference>
<protein>
    <submittedName>
        <fullName evidence="3">Signal-transducing histidine kinase</fullName>
    </submittedName>
</protein>
<dbReference type="InterPro" id="IPR005467">
    <property type="entry name" value="His_kinase_dom"/>
</dbReference>
<dbReference type="HOGENOM" id="CLU_000445_114_58_2"/>
<dbReference type="STRING" id="224325.AF_1467"/>
<keyword evidence="4" id="KW-1185">Reference proteome</keyword>
<reference evidence="3 4" key="1">
    <citation type="journal article" date="1997" name="Nature">
        <title>The complete genome sequence of the hyperthermophilic, sulphate-reducing archaeon Archaeoglobus fulgidus.</title>
        <authorList>
            <person name="Klenk H.P."/>
            <person name="Clayton R.A."/>
            <person name="Tomb J."/>
            <person name="White O."/>
            <person name="Nelson K.E."/>
            <person name="Ketchum K.A."/>
            <person name="Dodson R.J."/>
            <person name="Gwinn M."/>
            <person name="Hickey E.K."/>
            <person name="Peterson J.D."/>
            <person name="Richardson D.L."/>
            <person name="Kerlavage A.R."/>
            <person name="Graham D.E."/>
            <person name="Kyrpides N.C."/>
            <person name="Fleischmann R.D."/>
            <person name="Quackenbush J."/>
            <person name="Lee N.H."/>
            <person name="Sutton G.G."/>
            <person name="Gill S."/>
            <person name="Kirkness E.F."/>
            <person name="Dougherty B.A."/>
            <person name="McKenney K."/>
            <person name="Adams M.D."/>
            <person name="Loftus B."/>
            <person name="Peterson S."/>
            <person name="Reich C.I."/>
            <person name="McNeil L.K."/>
            <person name="Badger J.H."/>
            <person name="Glodek A."/>
            <person name="Zhou L."/>
            <person name="Overbeek R."/>
            <person name="Gocayne J.D."/>
            <person name="Weidman J.F."/>
            <person name="McDonald L."/>
            <person name="Utterback T."/>
            <person name="Cotton M.D."/>
            <person name="Spriggs T."/>
            <person name="Artiach P."/>
            <person name="Kaine B.P."/>
            <person name="Sykes S.M."/>
            <person name="Sadow P.W."/>
            <person name="D'Andrea K.P."/>
            <person name="Bowman C."/>
            <person name="Fujii C."/>
            <person name="Garland S.A."/>
            <person name="Mason T.M."/>
            <person name="Olsen G.J."/>
            <person name="Fraser C.M."/>
            <person name="Smith H.O."/>
            <person name="Woese C.R."/>
            <person name="Venter J.C."/>
        </authorList>
    </citation>
    <scope>NUCLEOTIDE SEQUENCE [LARGE SCALE GENOMIC DNA]</scope>
    <source>
        <strain evidence="4">ATCC 49558 / DSM 4304 / JCM 9628 / NBRC 100126 / VC-16</strain>
    </source>
</reference>
<dbReference type="SMART" id="SM00387">
    <property type="entry name" value="HATPase_c"/>
    <property type="match status" value="1"/>
</dbReference>
<proteinExistence type="predicted"/>
<dbReference type="PhylomeDB" id="O28805"/>
<dbReference type="Proteomes" id="UP000002199">
    <property type="component" value="Chromosome"/>
</dbReference>
<dbReference type="PROSITE" id="PS50109">
    <property type="entry name" value="HIS_KIN"/>
    <property type="match status" value="1"/>
</dbReference>
<dbReference type="InterPro" id="IPR003594">
    <property type="entry name" value="HATPase_dom"/>
</dbReference>
<sequence length="222" mass="25036">MSEMNLTSFEEAERKVLKLILLSNRMLRHDVMNAVTSALLFLELFEKTGREEHLERAKASINRAVFAVRNSKFVEELAIGEEPRYIKVEEIAREVARNFSIPVLVEGECQVFGDRGIFGAIFENLFQNAVQHSGTDRVVVKVERKRGKCFIRVKDYGKGIPDEIKDKIFSAGFSSGDSAGSGMGLHLVKEIVESIGGKIWVEDNEPCGAVFVMEFPRRFFLS</sequence>
<organism evidence="3 4">
    <name type="scientific">Archaeoglobus fulgidus (strain ATCC 49558 / DSM 4304 / JCM 9628 / NBRC 100126 / VC-16)</name>
    <dbReference type="NCBI Taxonomy" id="224325"/>
    <lineage>
        <taxon>Archaea</taxon>
        <taxon>Methanobacteriati</taxon>
        <taxon>Methanobacteriota</taxon>
        <taxon>Archaeoglobi</taxon>
        <taxon>Archaeoglobales</taxon>
        <taxon>Archaeoglobaceae</taxon>
        <taxon>Archaeoglobus</taxon>
    </lineage>
</organism>